<reference evidence="10" key="1">
    <citation type="submission" date="2020-05" db="EMBL/GenBank/DDBJ databases">
        <title>Phylogenomic resolution of chytrid fungi.</title>
        <authorList>
            <person name="Stajich J.E."/>
            <person name="Amses K."/>
            <person name="Simmons R."/>
            <person name="Seto K."/>
            <person name="Myers J."/>
            <person name="Bonds A."/>
            <person name="Quandt C.A."/>
            <person name="Barry K."/>
            <person name="Liu P."/>
            <person name="Grigoriev I."/>
            <person name="Longcore J.E."/>
            <person name="James T.Y."/>
        </authorList>
    </citation>
    <scope>NUCLEOTIDE SEQUENCE</scope>
    <source>
        <strain evidence="10">PLAUS21</strain>
    </source>
</reference>
<dbReference type="GO" id="GO:0000139">
    <property type="term" value="C:Golgi membrane"/>
    <property type="evidence" value="ECO:0007669"/>
    <property type="project" value="TreeGrafter"/>
</dbReference>
<feature type="domain" description="L-type lectin-like" evidence="9">
    <location>
        <begin position="23"/>
        <end position="250"/>
    </location>
</feature>
<evidence type="ECO:0000256" key="5">
    <source>
        <dbReference type="ARBA" id="ARBA00023136"/>
    </source>
</evidence>
<dbReference type="PANTHER" id="PTHR12223:SF28">
    <property type="entry name" value="LECTIN, MANNOSE BINDING 1 LIKE"/>
    <property type="match status" value="1"/>
</dbReference>
<dbReference type="GO" id="GO:0005537">
    <property type="term" value="F:D-mannose binding"/>
    <property type="evidence" value="ECO:0007669"/>
    <property type="project" value="TreeGrafter"/>
</dbReference>
<keyword evidence="6" id="KW-0175">Coiled coil</keyword>
<evidence type="ECO:0000313" key="10">
    <source>
        <dbReference type="EMBL" id="KAJ3251277.1"/>
    </source>
</evidence>
<dbReference type="PROSITE" id="PS51328">
    <property type="entry name" value="L_LECTIN_LIKE"/>
    <property type="match status" value="1"/>
</dbReference>
<evidence type="ECO:0000256" key="6">
    <source>
        <dbReference type="SAM" id="Coils"/>
    </source>
</evidence>
<evidence type="ECO:0000256" key="7">
    <source>
        <dbReference type="SAM" id="Phobius"/>
    </source>
</evidence>
<accession>A0AAD5UCV0</accession>
<evidence type="ECO:0000256" key="1">
    <source>
        <dbReference type="ARBA" id="ARBA00004479"/>
    </source>
</evidence>
<evidence type="ECO:0000256" key="4">
    <source>
        <dbReference type="ARBA" id="ARBA00022989"/>
    </source>
</evidence>
<evidence type="ECO:0000259" key="9">
    <source>
        <dbReference type="PROSITE" id="PS51328"/>
    </source>
</evidence>
<dbReference type="EMBL" id="JADGKB010000190">
    <property type="protein sequence ID" value="KAJ3251277.1"/>
    <property type="molecule type" value="Genomic_DNA"/>
</dbReference>
<dbReference type="AlphaFoldDB" id="A0AAD5UCV0"/>
<keyword evidence="11" id="KW-1185">Reference proteome</keyword>
<protein>
    <recommendedName>
        <fullName evidence="9">L-type lectin-like domain-containing protein</fullName>
    </recommendedName>
</protein>
<dbReference type="InterPro" id="IPR013320">
    <property type="entry name" value="ConA-like_dom_sf"/>
</dbReference>
<dbReference type="Pfam" id="PF03388">
    <property type="entry name" value="Lectin_leg-like"/>
    <property type="match status" value="1"/>
</dbReference>
<dbReference type="SUPFAM" id="SSF49899">
    <property type="entry name" value="Concanavalin A-like lectins/glucanases"/>
    <property type="match status" value="1"/>
</dbReference>
<keyword evidence="2 7" id="KW-0812">Transmembrane</keyword>
<evidence type="ECO:0000313" key="11">
    <source>
        <dbReference type="Proteomes" id="UP001210925"/>
    </source>
</evidence>
<dbReference type="PANTHER" id="PTHR12223">
    <property type="entry name" value="VESICULAR MANNOSE-BINDING LECTIN"/>
    <property type="match status" value="1"/>
</dbReference>
<name>A0AAD5UCV0_9FUNG</name>
<keyword evidence="3 8" id="KW-0732">Signal</keyword>
<evidence type="ECO:0000256" key="8">
    <source>
        <dbReference type="SAM" id="SignalP"/>
    </source>
</evidence>
<feature type="transmembrane region" description="Helical" evidence="7">
    <location>
        <begin position="408"/>
        <end position="428"/>
    </location>
</feature>
<keyword evidence="5 7" id="KW-0472">Membrane</keyword>
<gene>
    <name evidence="10" type="ORF">HK103_002547</name>
</gene>
<dbReference type="Proteomes" id="UP001210925">
    <property type="component" value="Unassembled WGS sequence"/>
</dbReference>
<keyword evidence="4 7" id="KW-1133">Transmembrane helix</keyword>
<dbReference type="GO" id="GO:0005789">
    <property type="term" value="C:endoplasmic reticulum membrane"/>
    <property type="evidence" value="ECO:0007669"/>
    <property type="project" value="TreeGrafter"/>
</dbReference>
<dbReference type="InterPro" id="IPR051136">
    <property type="entry name" value="Intracellular_Lectin-GPT"/>
</dbReference>
<comment type="subcellular location">
    <subcellularLocation>
        <location evidence="1">Membrane</location>
        <topology evidence="1">Single-pass type I membrane protein</topology>
    </subcellularLocation>
</comment>
<evidence type="ECO:0000256" key="3">
    <source>
        <dbReference type="ARBA" id="ARBA00022729"/>
    </source>
</evidence>
<dbReference type="InterPro" id="IPR005052">
    <property type="entry name" value="Lectin_leg"/>
</dbReference>
<feature type="signal peptide" evidence="8">
    <location>
        <begin position="1"/>
        <end position="17"/>
    </location>
</feature>
<sequence length="440" mass="50422">MLLPFIIASVASEAVFGVSTVPTRFDYKQTFKYPYYTLHPNINYFNKSGDVMFTTEVVRIVPSLSHKMGAMWCETPNPHKEWMVEFSFSVYGRGTAGGDGFVFWYTKDKKPPVIYPDFYGHSAKFHGLAIVFDTSDVAKNRYLILTRFNPFIYALENKGHMDKADFQNYQSPDVNIGSCFRDYRNSPVPAWAKVTYLKGLELDVRQGGKGYTKCFETNIHLPTDASSGSRAPDDHDIHSFETYELNPEKREHKMRPHEQEDIAAGHEFKMQKEYEQKIKKIEEEVEKAQKIAELHEEFGINPQSVQQIEENQFHILEALNLIQDKLEIPHDSITPEHQNSFEQRITDKVEMLHGKIQLMQRDLALIHESTKRLTQQSESLLNSLHIKVEDAKTLLKEGKESGSTLGRALMFFASLAGLGVLIIGYSFYARGKDAGQKKFV</sequence>
<comment type="caution">
    <text evidence="10">The sequence shown here is derived from an EMBL/GenBank/DDBJ whole genome shotgun (WGS) entry which is preliminary data.</text>
</comment>
<evidence type="ECO:0000256" key="2">
    <source>
        <dbReference type="ARBA" id="ARBA00022692"/>
    </source>
</evidence>
<proteinExistence type="predicted"/>
<feature type="chain" id="PRO_5042145121" description="L-type lectin-like domain-containing protein" evidence="8">
    <location>
        <begin position="18"/>
        <end position="440"/>
    </location>
</feature>
<dbReference type="GO" id="GO:0030134">
    <property type="term" value="C:COPII-coated ER to Golgi transport vesicle"/>
    <property type="evidence" value="ECO:0007669"/>
    <property type="project" value="TreeGrafter"/>
</dbReference>
<feature type="coiled-coil region" evidence="6">
    <location>
        <begin position="271"/>
        <end position="298"/>
    </location>
</feature>
<dbReference type="Gene3D" id="2.60.120.200">
    <property type="match status" value="1"/>
</dbReference>
<organism evidence="10 11">
    <name type="scientific">Boothiomyces macroporosus</name>
    <dbReference type="NCBI Taxonomy" id="261099"/>
    <lineage>
        <taxon>Eukaryota</taxon>
        <taxon>Fungi</taxon>
        <taxon>Fungi incertae sedis</taxon>
        <taxon>Chytridiomycota</taxon>
        <taxon>Chytridiomycota incertae sedis</taxon>
        <taxon>Chytridiomycetes</taxon>
        <taxon>Rhizophydiales</taxon>
        <taxon>Terramycetaceae</taxon>
        <taxon>Boothiomyces</taxon>
    </lineage>
</organism>
<dbReference type="GO" id="GO:0005793">
    <property type="term" value="C:endoplasmic reticulum-Golgi intermediate compartment"/>
    <property type="evidence" value="ECO:0007669"/>
    <property type="project" value="TreeGrafter"/>
</dbReference>
<dbReference type="GO" id="GO:0006888">
    <property type="term" value="P:endoplasmic reticulum to Golgi vesicle-mediated transport"/>
    <property type="evidence" value="ECO:0007669"/>
    <property type="project" value="TreeGrafter"/>
</dbReference>